<dbReference type="SUPFAM" id="SSF55729">
    <property type="entry name" value="Acyl-CoA N-acyltransferases (Nat)"/>
    <property type="match status" value="2"/>
</dbReference>
<dbReference type="PROSITE" id="PS51186">
    <property type="entry name" value="GNAT"/>
    <property type="match status" value="2"/>
</dbReference>
<organism evidence="2 3">
    <name type="scientific">Actinoplanes auranticolor</name>
    <dbReference type="NCBI Taxonomy" id="47988"/>
    <lineage>
        <taxon>Bacteria</taxon>
        <taxon>Bacillati</taxon>
        <taxon>Actinomycetota</taxon>
        <taxon>Actinomycetes</taxon>
        <taxon>Micromonosporales</taxon>
        <taxon>Micromonosporaceae</taxon>
        <taxon>Actinoplanes</taxon>
    </lineage>
</organism>
<dbReference type="EMBL" id="BOQL01000045">
    <property type="protein sequence ID" value="GIM73672.1"/>
    <property type="molecule type" value="Genomic_DNA"/>
</dbReference>
<feature type="domain" description="N-acetyltransferase" evidence="1">
    <location>
        <begin position="244"/>
        <end position="372"/>
    </location>
</feature>
<evidence type="ECO:0000313" key="3">
    <source>
        <dbReference type="Proteomes" id="UP000681340"/>
    </source>
</evidence>
<dbReference type="Gene3D" id="3.40.630.30">
    <property type="match status" value="2"/>
</dbReference>
<sequence length="372" mass="38017">MDSEFWISELTDDDVPAVVALCRTALDLPEDAAEAAEIVLRLRETTGTEGWSPTPRRITGFIALRSADADPAFAGSAFAGSASAGSASAGPASAGPADAAAAGVGSAAAGAALSGEPVSVTGGRVIGVVLGSVSHRDRSIGHVDLIAVDPQERRRGVARALVSRVEGALAGLGAGDVVIAGNAPYYAWPGIDVRYTPAICAAMAFGFEQDQPAWNMTVDLTAEASGAAPGATADDEARLAGEGITIRRAGAEDVPALVRFTLANFGEGWAGEITHSVGRDQAGCHLALAKDGTILGFAAYGSSRPSWFGPMGTAPAARGSGIGALLLRRCLADQRAAGHNQVQIGWVGPLPFYAKAVAARVERVFLLYRKQL</sequence>
<dbReference type="GO" id="GO:0016747">
    <property type="term" value="F:acyltransferase activity, transferring groups other than amino-acyl groups"/>
    <property type="evidence" value="ECO:0007669"/>
    <property type="project" value="InterPro"/>
</dbReference>
<gene>
    <name evidence="2" type="ORF">Aau02nite_57130</name>
</gene>
<protein>
    <recommendedName>
        <fullName evidence="1">N-acetyltransferase domain-containing protein</fullName>
    </recommendedName>
</protein>
<evidence type="ECO:0000313" key="2">
    <source>
        <dbReference type="EMBL" id="GIM73672.1"/>
    </source>
</evidence>
<feature type="domain" description="N-acetyltransferase" evidence="1">
    <location>
        <begin position="48"/>
        <end position="221"/>
    </location>
</feature>
<dbReference type="InterPro" id="IPR050276">
    <property type="entry name" value="MshD_Acetyltransferase"/>
</dbReference>
<dbReference type="InterPro" id="IPR016181">
    <property type="entry name" value="Acyl_CoA_acyltransferase"/>
</dbReference>
<dbReference type="Pfam" id="PF00583">
    <property type="entry name" value="Acetyltransf_1"/>
    <property type="match status" value="2"/>
</dbReference>
<evidence type="ECO:0000259" key="1">
    <source>
        <dbReference type="PROSITE" id="PS51186"/>
    </source>
</evidence>
<dbReference type="InterPro" id="IPR000182">
    <property type="entry name" value="GNAT_dom"/>
</dbReference>
<comment type="caution">
    <text evidence="2">The sequence shown here is derived from an EMBL/GenBank/DDBJ whole genome shotgun (WGS) entry which is preliminary data.</text>
</comment>
<keyword evidence="3" id="KW-1185">Reference proteome</keyword>
<name>A0A919SJP4_9ACTN</name>
<accession>A0A919SJP4</accession>
<dbReference type="PANTHER" id="PTHR43617">
    <property type="entry name" value="L-AMINO ACID N-ACETYLTRANSFERASE"/>
    <property type="match status" value="1"/>
</dbReference>
<reference evidence="2" key="1">
    <citation type="submission" date="2021-03" db="EMBL/GenBank/DDBJ databases">
        <title>Whole genome shotgun sequence of Actinoplanes auranticolor NBRC 12245.</title>
        <authorList>
            <person name="Komaki H."/>
            <person name="Tamura T."/>
        </authorList>
    </citation>
    <scope>NUCLEOTIDE SEQUENCE</scope>
    <source>
        <strain evidence="2">NBRC 12245</strain>
    </source>
</reference>
<dbReference type="Proteomes" id="UP000681340">
    <property type="component" value="Unassembled WGS sequence"/>
</dbReference>
<proteinExistence type="predicted"/>
<dbReference type="AlphaFoldDB" id="A0A919SJP4"/>
<dbReference type="CDD" id="cd04301">
    <property type="entry name" value="NAT_SF"/>
    <property type="match status" value="2"/>
</dbReference>
<dbReference type="RefSeq" id="WP_246595502.1">
    <property type="nucleotide sequence ID" value="NZ_BAABEA010000017.1"/>
</dbReference>